<gene>
    <name evidence="3" type="ORF">H6A60_00990</name>
</gene>
<dbReference type="Gene3D" id="3.40.1520.20">
    <property type="match status" value="1"/>
</dbReference>
<dbReference type="Proteomes" id="UP000715095">
    <property type="component" value="Unassembled WGS sequence"/>
</dbReference>
<dbReference type="Pfam" id="PF04972">
    <property type="entry name" value="BON"/>
    <property type="match status" value="2"/>
</dbReference>
<proteinExistence type="predicted"/>
<name>A0ABS2DNY9_9BURK</name>
<keyword evidence="1" id="KW-0732">Signal</keyword>
<feature type="signal peptide" evidence="1">
    <location>
        <begin position="1"/>
        <end position="27"/>
    </location>
</feature>
<evidence type="ECO:0000313" key="3">
    <source>
        <dbReference type="EMBL" id="MBM6703091.1"/>
    </source>
</evidence>
<dbReference type="EMBL" id="JACJJC010000001">
    <property type="protein sequence ID" value="MBM6703091.1"/>
    <property type="molecule type" value="Genomic_DNA"/>
</dbReference>
<dbReference type="InterPro" id="IPR051686">
    <property type="entry name" value="Lipoprotein_DolP"/>
</dbReference>
<accession>A0ABS2DNY9</accession>
<dbReference type="InterPro" id="IPR014004">
    <property type="entry name" value="Transpt-assoc_nodulatn_dom_bac"/>
</dbReference>
<dbReference type="SMART" id="SM00749">
    <property type="entry name" value="BON"/>
    <property type="match status" value="2"/>
</dbReference>
<reference evidence="3 4" key="1">
    <citation type="journal article" date="2021" name="Sci. Rep.">
        <title>The distribution of antibiotic resistance genes in chicken gut microbiota commensals.</title>
        <authorList>
            <person name="Juricova H."/>
            <person name="Matiasovicova J."/>
            <person name="Kubasova T."/>
            <person name="Cejkova D."/>
            <person name="Rychlik I."/>
        </authorList>
    </citation>
    <scope>NUCLEOTIDE SEQUENCE [LARGE SCALE GENOMIC DNA]</scope>
    <source>
        <strain evidence="3 4">An829</strain>
    </source>
</reference>
<comment type="caution">
    <text evidence="3">The sequence shown here is derived from an EMBL/GenBank/DDBJ whole genome shotgun (WGS) entry which is preliminary data.</text>
</comment>
<dbReference type="InterPro" id="IPR007055">
    <property type="entry name" value="BON_dom"/>
</dbReference>
<keyword evidence="4" id="KW-1185">Reference proteome</keyword>
<evidence type="ECO:0000313" key="4">
    <source>
        <dbReference type="Proteomes" id="UP000715095"/>
    </source>
</evidence>
<feature type="chain" id="PRO_5046975534" evidence="1">
    <location>
        <begin position="28"/>
        <end position="219"/>
    </location>
</feature>
<feature type="domain" description="BON" evidence="2">
    <location>
        <begin position="53"/>
        <end position="121"/>
    </location>
</feature>
<protein>
    <submittedName>
        <fullName evidence="3">BON domain-containing protein</fullName>
    </submittedName>
</protein>
<organism evidence="3 4">
    <name type="scientific">Sutterella massiliensis</name>
    <dbReference type="NCBI Taxonomy" id="1816689"/>
    <lineage>
        <taxon>Bacteria</taxon>
        <taxon>Pseudomonadati</taxon>
        <taxon>Pseudomonadota</taxon>
        <taxon>Betaproteobacteria</taxon>
        <taxon>Burkholderiales</taxon>
        <taxon>Sutterellaceae</taxon>
        <taxon>Sutterella</taxon>
    </lineage>
</organism>
<feature type="domain" description="BON" evidence="2">
    <location>
        <begin position="130"/>
        <end position="197"/>
    </location>
</feature>
<dbReference type="PROSITE" id="PS50914">
    <property type="entry name" value="BON"/>
    <property type="match status" value="2"/>
</dbReference>
<sequence>MNNNTQRAACCATLTSLVVLLSGCVAAPFIVGGAAVTTATVVTDRRTTGTIVSDQVIEQRVSYEVDQALGQSKRHVTVTSYEGRVLLSGEVATLNDRQTAQQVAAASLDVREVINELAVMDPTSMTTRLSDSMLATKVRSAIIGNSRISLNQMKVTVDRGIVYLMGLVTREEAQLAAQTAAEVSGVQKIVTCFTVESAEEVARRMQNVDSSNASTSEQP</sequence>
<evidence type="ECO:0000259" key="2">
    <source>
        <dbReference type="PROSITE" id="PS50914"/>
    </source>
</evidence>
<evidence type="ECO:0000256" key="1">
    <source>
        <dbReference type="SAM" id="SignalP"/>
    </source>
</evidence>
<dbReference type="PANTHER" id="PTHR34606:SF15">
    <property type="entry name" value="BON DOMAIN-CONTAINING PROTEIN"/>
    <property type="match status" value="1"/>
</dbReference>
<dbReference type="PROSITE" id="PS51257">
    <property type="entry name" value="PROKAR_LIPOPROTEIN"/>
    <property type="match status" value="1"/>
</dbReference>
<dbReference type="RefSeq" id="WP_205101472.1">
    <property type="nucleotide sequence ID" value="NZ_JACJJC010000001.1"/>
</dbReference>
<dbReference type="PANTHER" id="PTHR34606">
    <property type="entry name" value="BON DOMAIN-CONTAINING PROTEIN"/>
    <property type="match status" value="1"/>
</dbReference>